<dbReference type="GO" id="GO:0005506">
    <property type="term" value="F:iron ion binding"/>
    <property type="evidence" value="ECO:0007669"/>
    <property type="project" value="InterPro"/>
</dbReference>
<organism evidence="7 8">
    <name type="scientific">Brumimicrobium aurantiacum</name>
    <dbReference type="NCBI Taxonomy" id="1737063"/>
    <lineage>
        <taxon>Bacteria</taxon>
        <taxon>Pseudomonadati</taxon>
        <taxon>Bacteroidota</taxon>
        <taxon>Flavobacteriia</taxon>
        <taxon>Flavobacteriales</taxon>
        <taxon>Crocinitomicaceae</taxon>
        <taxon>Brumimicrobium</taxon>
    </lineage>
</organism>
<keyword evidence="2 5" id="KW-0812">Transmembrane</keyword>
<dbReference type="RefSeq" id="WP_116880341.1">
    <property type="nucleotide sequence ID" value="NZ_QURB01000003.1"/>
</dbReference>
<dbReference type="GO" id="GO:0016491">
    <property type="term" value="F:oxidoreductase activity"/>
    <property type="evidence" value="ECO:0007669"/>
    <property type="project" value="InterPro"/>
</dbReference>
<evidence type="ECO:0000256" key="4">
    <source>
        <dbReference type="ARBA" id="ARBA00023136"/>
    </source>
</evidence>
<dbReference type="Proteomes" id="UP000257127">
    <property type="component" value="Unassembled WGS sequence"/>
</dbReference>
<keyword evidence="8" id="KW-1185">Reference proteome</keyword>
<dbReference type="Pfam" id="PF04116">
    <property type="entry name" value="FA_hydroxylase"/>
    <property type="match status" value="1"/>
</dbReference>
<protein>
    <submittedName>
        <fullName evidence="7">Sterol desaturase family protein</fullName>
    </submittedName>
</protein>
<feature type="transmembrane region" description="Helical" evidence="5">
    <location>
        <begin position="34"/>
        <end position="51"/>
    </location>
</feature>
<feature type="transmembrane region" description="Helical" evidence="5">
    <location>
        <begin position="72"/>
        <end position="95"/>
    </location>
</feature>
<keyword evidence="4 5" id="KW-0472">Membrane</keyword>
<accession>A0A3E1EY79</accession>
<dbReference type="PANTHER" id="PTHR11863">
    <property type="entry name" value="STEROL DESATURASE"/>
    <property type="match status" value="1"/>
</dbReference>
<reference evidence="7 8" key="1">
    <citation type="submission" date="2018-08" db="EMBL/GenBank/DDBJ databases">
        <title>The draft genome squence of Brumimicrobium sp. N62.</title>
        <authorList>
            <person name="Du Z.-J."/>
            <person name="Luo H.-R."/>
        </authorList>
    </citation>
    <scope>NUCLEOTIDE SEQUENCE [LARGE SCALE GENOMIC DNA]</scope>
    <source>
        <strain evidence="7 8">N62</strain>
    </source>
</reference>
<dbReference type="AlphaFoldDB" id="A0A3E1EY79"/>
<proteinExistence type="predicted"/>
<feature type="domain" description="Fatty acid hydroxylase" evidence="6">
    <location>
        <begin position="122"/>
        <end position="259"/>
    </location>
</feature>
<evidence type="ECO:0000256" key="1">
    <source>
        <dbReference type="ARBA" id="ARBA00004370"/>
    </source>
</evidence>
<comment type="caution">
    <text evidence="7">The sequence shown here is derived from an EMBL/GenBank/DDBJ whole genome shotgun (WGS) entry which is preliminary data.</text>
</comment>
<dbReference type="InterPro" id="IPR006694">
    <property type="entry name" value="Fatty_acid_hydroxylase"/>
</dbReference>
<keyword evidence="3 5" id="KW-1133">Transmembrane helix</keyword>
<evidence type="ECO:0000313" key="7">
    <source>
        <dbReference type="EMBL" id="RFC54506.1"/>
    </source>
</evidence>
<dbReference type="InterPro" id="IPR050307">
    <property type="entry name" value="Sterol_Desaturase_Related"/>
</dbReference>
<evidence type="ECO:0000256" key="3">
    <source>
        <dbReference type="ARBA" id="ARBA00022989"/>
    </source>
</evidence>
<evidence type="ECO:0000256" key="2">
    <source>
        <dbReference type="ARBA" id="ARBA00022692"/>
    </source>
</evidence>
<dbReference type="GO" id="GO:0016020">
    <property type="term" value="C:membrane"/>
    <property type="evidence" value="ECO:0007669"/>
    <property type="project" value="UniProtKB-SubCell"/>
</dbReference>
<gene>
    <name evidence="7" type="ORF">DXU93_05835</name>
</gene>
<evidence type="ECO:0000313" key="8">
    <source>
        <dbReference type="Proteomes" id="UP000257127"/>
    </source>
</evidence>
<dbReference type="EMBL" id="QURB01000003">
    <property type="protein sequence ID" value="RFC54506.1"/>
    <property type="molecule type" value="Genomic_DNA"/>
</dbReference>
<evidence type="ECO:0000256" key="5">
    <source>
        <dbReference type="SAM" id="Phobius"/>
    </source>
</evidence>
<name>A0A3E1EY79_9FLAO</name>
<comment type="subcellular location">
    <subcellularLocation>
        <location evidence="1">Membrane</location>
    </subcellularLocation>
</comment>
<dbReference type="OrthoDB" id="9770329at2"/>
<sequence length="299" mass="35769">MIDYIDLFTKTYKNYASYFLNTLKNPFPENGVNFFYFVIFISLLVWILELINPWRKYQKAFRKDFFLDTFYMFFNFFLFNLLLYTALSSVTVQFLNDALKPLGYEGGNLIDLSKLHWAWQLFLFFIIADFIQWCVHVMLHRVPFLWNIHKVHHSVKEMGFAAHMRYHFGETLVYNSVKYISLSMLFGFELHLAFIVYTSAVAIGHLNHANIGWDYGPLKYIFNNPKMHIWHHAKELPKSHPYGMNYGISLSIWDYLFKTNYIPYDGRDIELGFEDDEHYAKGFFQQLIAPFRKTKKPKH</sequence>
<dbReference type="GO" id="GO:0008610">
    <property type="term" value="P:lipid biosynthetic process"/>
    <property type="evidence" value="ECO:0007669"/>
    <property type="project" value="InterPro"/>
</dbReference>
<evidence type="ECO:0000259" key="6">
    <source>
        <dbReference type="Pfam" id="PF04116"/>
    </source>
</evidence>
<feature type="transmembrane region" description="Helical" evidence="5">
    <location>
        <begin position="115"/>
        <end position="139"/>
    </location>
</feature>